<evidence type="ECO:0000256" key="2">
    <source>
        <dbReference type="ARBA" id="ARBA00022989"/>
    </source>
</evidence>
<feature type="transmembrane region" description="Helical" evidence="5">
    <location>
        <begin position="73"/>
        <end position="92"/>
    </location>
</feature>
<dbReference type="CDD" id="cd17477">
    <property type="entry name" value="MFS_YcaD_like"/>
    <property type="match status" value="1"/>
</dbReference>
<comment type="caution">
    <text evidence="7">The sequence shown here is derived from an EMBL/GenBank/DDBJ whole genome shotgun (WGS) entry which is preliminary data.</text>
</comment>
<feature type="region of interest" description="Disordered" evidence="4">
    <location>
        <begin position="401"/>
        <end position="420"/>
    </location>
</feature>
<feature type="domain" description="Major facilitator superfamily (MFS) profile" evidence="6">
    <location>
        <begin position="199"/>
        <end position="420"/>
    </location>
</feature>
<dbReference type="AlphaFoldDB" id="A0A506U9T5"/>
<dbReference type="Pfam" id="PF07690">
    <property type="entry name" value="MFS_1"/>
    <property type="match status" value="1"/>
</dbReference>
<feature type="transmembrane region" description="Helical" evidence="5">
    <location>
        <begin position="98"/>
        <end position="119"/>
    </location>
</feature>
<evidence type="ECO:0000313" key="8">
    <source>
        <dbReference type="Proteomes" id="UP000320314"/>
    </source>
</evidence>
<dbReference type="OrthoDB" id="9810614at2"/>
<organism evidence="7 8">
    <name type="scientific">Pararhizobium mangrovi</name>
    <dbReference type="NCBI Taxonomy" id="2590452"/>
    <lineage>
        <taxon>Bacteria</taxon>
        <taxon>Pseudomonadati</taxon>
        <taxon>Pseudomonadota</taxon>
        <taxon>Alphaproteobacteria</taxon>
        <taxon>Hyphomicrobiales</taxon>
        <taxon>Rhizobiaceae</taxon>
        <taxon>Rhizobium/Agrobacterium group</taxon>
        <taxon>Pararhizobium</taxon>
    </lineage>
</organism>
<evidence type="ECO:0000313" key="7">
    <source>
        <dbReference type="EMBL" id="TPW29861.1"/>
    </source>
</evidence>
<sequence length="420" mass="44882">MFAAILPVASLLVSTFFMLVAGGLSGYLLPLRAAAEGWTTLTISMMATGYALAFTASCLITPRLVMRVGHVRVFGALTALMSISLLMHALVFEPVAWIVFRSIAGFCVAGGYMVIESWLNEKVTNATRGAVFSIYMVVSMTALMAGQFIVPLGDPLTLTLFMVCAVLYSLALIPTALSGAQSPRPLTQSRFRLGRLFTHSPAAVVGSFLAGAIAGAWSNLGPVYSQNTGLTTVEGAFMLAIAMLGGAIFQIPLGRISDRLDRRHVMAGAGIVGLVLSTIATMWDSHHVLVFFVAVFLLGSVLFPIYSLNVAHANDHAEPDDFVEVSSGLLIIYGGGTMLGPLVAGYVMDRMGPSGLFATLAVFFTAYAGYALYRSRRRPLGAEAERSDFLAIPFARSQTPQFYEIDPRSEAETDEESEAA</sequence>
<feature type="transmembrane region" description="Helical" evidence="5">
    <location>
        <begin position="329"/>
        <end position="348"/>
    </location>
</feature>
<gene>
    <name evidence="7" type="ORF">FJU11_06195</name>
</gene>
<dbReference type="PANTHER" id="PTHR23521">
    <property type="entry name" value="TRANSPORTER MFS SUPERFAMILY"/>
    <property type="match status" value="1"/>
</dbReference>
<dbReference type="Proteomes" id="UP000320314">
    <property type="component" value="Unassembled WGS sequence"/>
</dbReference>
<feature type="transmembrane region" description="Helical" evidence="5">
    <location>
        <begin position="265"/>
        <end position="283"/>
    </location>
</feature>
<proteinExistence type="predicted"/>
<dbReference type="SUPFAM" id="SSF103473">
    <property type="entry name" value="MFS general substrate transporter"/>
    <property type="match status" value="1"/>
</dbReference>
<dbReference type="Gene3D" id="1.20.1250.20">
    <property type="entry name" value="MFS general substrate transporter like domains"/>
    <property type="match status" value="2"/>
</dbReference>
<keyword evidence="8" id="KW-1185">Reference proteome</keyword>
<dbReference type="GO" id="GO:0022857">
    <property type="term" value="F:transmembrane transporter activity"/>
    <property type="evidence" value="ECO:0007669"/>
    <property type="project" value="InterPro"/>
</dbReference>
<dbReference type="PROSITE" id="PS50850">
    <property type="entry name" value="MFS"/>
    <property type="match status" value="1"/>
</dbReference>
<protein>
    <submittedName>
        <fullName evidence="7">MFS transporter</fullName>
    </submittedName>
</protein>
<reference evidence="7 8" key="1">
    <citation type="submission" date="2019-06" db="EMBL/GenBank/DDBJ databases">
        <authorList>
            <person name="Li M."/>
        </authorList>
    </citation>
    <scope>NUCLEOTIDE SEQUENCE [LARGE SCALE GENOMIC DNA]</scope>
    <source>
        <strain evidence="7 8">BGMRC6574</strain>
    </source>
</reference>
<evidence type="ECO:0000256" key="1">
    <source>
        <dbReference type="ARBA" id="ARBA00022692"/>
    </source>
</evidence>
<keyword evidence="3 5" id="KW-0472">Membrane</keyword>
<name>A0A506U9T5_9HYPH</name>
<dbReference type="InterPro" id="IPR047200">
    <property type="entry name" value="MFS_YcaD-like"/>
</dbReference>
<feature type="transmembrane region" description="Helical" evidence="5">
    <location>
        <begin position="131"/>
        <end position="150"/>
    </location>
</feature>
<evidence type="ECO:0000256" key="5">
    <source>
        <dbReference type="SAM" id="Phobius"/>
    </source>
</evidence>
<feature type="transmembrane region" description="Helical" evidence="5">
    <location>
        <begin position="236"/>
        <end position="253"/>
    </location>
</feature>
<dbReference type="RefSeq" id="WP_141166170.1">
    <property type="nucleotide sequence ID" value="NZ_VHLH01000008.1"/>
</dbReference>
<accession>A0A506U9T5</accession>
<dbReference type="EMBL" id="VHLH01000008">
    <property type="protein sequence ID" value="TPW29861.1"/>
    <property type="molecule type" value="Genomic_DNA"/>
</dbReference>
<evidence type="ECO:0000259" key="6">
    <source>
        <dbReference type="PROSITE" id="PS50850"/>
    </source>
</evidence>
<feature type="transmembrane region" description="Helical" evidence="5">
    <location>
        <begin position="196"/>
        <end position="216"/>
    </location>
</feature>
<dbReference type="InterPro" id="IPR020846">
    <property type="entry name" value="MFS_dom"/>
</dbReference>
<feature type="transmembrane region" description="Helical" evidence="5">
    <location>
        <begin position="41"/>
        <end position="61"/>
    </location>
</feature>
<dbReference type="InterPro" id="IPR036259">
    <property type="entry name" value="MFS_trans_sf"/>
</dbReference>
<feature type="transmembrane region" description="Helical" evidence="5">
    <location>
        <begin position="289"/>
        <end position="308"/>
    </location>
</feature>
<evidence type="ECO:0000256" key="4">
    <source>
        <dbReference type="SAM" id="MobiDB-lite"/>
    </source>
</evidence>
<evidence type="ECO:0000256" key="3">
    <source>
        <dbReference type="ARBA" id="ARBA00023136"/>
    </source>
</evidence>
<keyword evidence="1 5" id="KW-0812">Transmembrane</keyword>
<dbReference type="GO" id="GO:0005886">
    <property type="term" value="C:plasma membrane"/>
    <property type="evidence" value="ECO:0007669"/>
    <property type="project" value="TreeGrafter"/>
</dbReference>
<feature type="transmembrane region" description="Helical" evidence="5">
    <location>
        <begin position="156"/>
        <end position="175"/>
    </location>
</feature>
<dbReference type="InterPro" id="IPR011701">
    <property type="entry name" value="MFS"/>
</dbReference>
<feature type="transmembrane region" description="Helical" evidence="5">
    <location>
        <begin position="354"/>
        <end position="373"/>
    </location>
</feature>
<keyword evidence="2 5" id="KW-1133">Transmembrane helix</keyword>
<dbReference type="PANTHER" id="PTHR23521:SF3">
    <property type="entry name" value="MFS TRANSPORTER"/>
    <property type="match status" value="1"/>
</dbReference>